<dbReference type="RefSeq" id="WP_131514501.1">
    <property type="nucleotide sequence ID" value="NZ_SJKD01000003.1"/>
</dbReference>
<accession>A0A4R0K4U2</accession>
<dbReference type="Proteomes" id="UP000293342">
    <property type="component" value="Unassembled WGS sequence"/>
</dbReference>
<evidence type="ECO:0000313" key="2">
    <source>
        <dbReference type="Proteomes" id="UP000293342"/>
    </source>
</evidence>
<dbReference type="AlphaFoldDB" id="A0A4R0K4U2"/>
<comment type="caution">
    <text evidence="1">The sequence shown here is derived from an EMBL/GenBank/DDBJ whole genome shotgun (WGS) entry which is preliminary data.</text>
</comment>
<protein>
    <submittedName>
        <fullName evidence="1">GrpB family protein</fullName>
    </submittedName>
</protein>
<dbReference type="OrthoDB" id="9799092at2"/>
<name>A0A4R0K4U2_9ACTN</name>
<organism evidence="1 2">
    <name type="scientific">Kribbella capetownensis</name>
    <dbReference type="NCBI Taxonomy" id="1572659"/>
    <lineage>
        <taxon>Bacteria</taxon>
        <taxon>Bacillati</taxon>
        <taxon>Actinomycetota</taxon>
        <taxon>Actinomycetes</taxon>
        <taxon>Propionibacteriales</taxon>
        <taxon>Kribbellaceae</taxon>
        <taxon>Kribbella</taxon>
    </lineage>
</organism>
<dbReference type="EMBL" id="SJKD01000003">
    <property type="protein sequence ID" value="TCC49985.1"/>
    <property type="molecule type" value="Genomic_DNA"/>
</dbReference>
<dbReference type="InterPro" id="IPR043519">
    <property type="entry name" value="NT_sf"/>
</dbReference>
<dbReference type="InterPro" id="IPR007344">
    <property type="entry name" value="GrpB/CoaE"/>
</dbReference>
<sequence>MTGIVIVRPDDSWPAQYEKTARVVSELLGETALRIDHIGSTSVPGLPAKDIIDMQVTVGTEPELDDVVERMAAADWEVRSPKRDHPVPGLPADDLQWVKRVLVEPMYRRRVNLHIRVAGRANQRYALLFRDYLRNHPDTARAYGEFKVRAAALPIESTAEYTDLKDPVCDLIYLPAEEWAARTGWTA</sequence>
<proteinExistence type="predicted"/>
<evidence type="ECO:0000313" key="1">
    <source>
        <dbReference type="EMBL" id="TCC49985.1"/>
    </source>
</evidence>
<keyword evidence="2" id="KW-1185">Reference proteome</keyword>
<dbReference type="Gene3D" id="3.30.460.10">
    <property type="entry name" value="Beta Polymerase, domain 2"/>
    <property type="match status" value="1"/>
</dbReference>
<dbReference type="SUPFAM" id="SSF81301">
    <property type="entry name" value="Nucleotidyltransferase"/>
    <property type="match status" value="1"/>
</dbReference>
<dbReference type="Pfam" id="PF04229">
    <property type="entry name" value="GrpB"/>
    <property type="match status" value="1"/>
</dbReference>
<dbReference type="PANTHER" id="PTHR34822:SF1">
    <property type="entry name" value="GRPB FAMILY PROTEIN"/>
    <property type="match status" value="1"/>
</dbReference>
<reference evidence="1 2" key="1">
    <citation type="submission" date="2019-02" db="EMBL/GenBank/DDBJ databases">
        <title>Kribbella capetownensis sp. nov. and Kribbella speibonae sp. nov., isolated from soil.</title>
        <authorList>
            <person name="Curtis S.M."/>
            <person name="Norton I."/>
            <person name="Everest G.J."/>
            <person name="Meyers P.R."/>
        </authorList>
    </citation>
    <scope>NUCLEOTIDE SEQUENCE [LARGE SCALE GENOMIC DNA]</scope>
    <source>
        <strain evidence="1 2">YM53</strain>
    </source>
</reference>
<gene>
    <name evidence="1" type="ORF">E0H75_16950</name>
</gene>
<dbReference type="PANTHER" id="PTHR34822">
    <property type="entry name" value="GRPB DOMAIN PROTEIN (AFU_ORTHOLOGUE AFUA_1G01530)"/>
    <property type="match status" value="1"/>
</dbReference>